<dbReference type="Proteomes" id="UP001140094">
    <property type="component" value="Unassembled WGS sequence"/>
</dbReference>
<organism evidence="1 2">
    <name type="scientific">Coemansia guatemalensis</name>
    <dbReference type="NCBI Taxonomy" id="2761395"/>
    <lineage>
        <taxon>Eukaryota</taxon>
        <taxon>Fungi</taxon>
        <taxon>Fungi incertae sedis</taxon>
        <taxon>Zoopagomycota</taxon>
        <taxon>Kickxellomycotina</taxon>
        <taxon>Kickxellomycetes</taxon>
        <taxon>Kickxellales</taxon>
        <taxon>Kickxellaceae</taxon>
        <taxon>Coemansia</taxon>
    </lineage>
</organism>
<dbReference type="InterPro" id="IPR036397">
    <property type="entry name" value="RNaseH_sf"/>
</dbReference>
<evidence type="ECO:0000313" key="1">
    <source>
        <dbReference type="EMBL" id="KAJ2805399.1"/>
    </source>
</evidence>
<dbReference type="AlphaFoldDB" id="A0A9W8HXV5"/>
<keyword evidence="2" id="KW-1185">Reference proteome</keyword>
<accession>A0A9W8HXV5</accession>
<reference evidence="1" key="1">
    <citation type="submission" date="2022-07" db="EMBL/GenBank/DDBJ databases">
        <title>Phylogenomic reconstructions and comparative analyses of Kickxellomycotina fungi.</title>
        <authorList>
            <person name="Reynolds N.K."/>
            <person name="Stajich J.E."/>
            <person name="Barry K."/>
            <person name="Grigoriev I.V."/>
            <person name="Crous P."/>
            <person name="Smith M.E."/>
        </authorList>
    </citation>
    <scope>NUCLEOTIDE SEQUENCE</scope>
    <source>
        <strain evidence="1">NRRL 1565</strain>
    </source>
</reference>
<comment type="caution">
    <text evidence="1">The sequence shown here is derived from an EMBL/GenBank/DDBJ whole genome shotgun (WGS) entry which is preliminary data.</text>
</comment>
<dbReference type="EMBL" id="JANBUO010000293">
    <property type="protein sequence ID" value="KAJ2805399.1"/>
    <property type="molecule type" value="Genomic_DNA"/>
</dbReference>
<dbReference type="OrthoDB" id="10267344at2759"/>
<proteinExistence type="predicted"/>
<dbReference type="Gene3D" id="3.30.420.10">
    <property type="entry name" value="Ribonuclease H-like superfamily/Ribonuclease H"/>
    <property type="match status" value="1"/>
</dbReference>
<dbReference type="GO" id="GO:0003676">
    <property type="term" value="F:nucleic acid binding"/>
    <property type="evidence" value="ECO:0007669"/>
    <property type="project" value="InterPro"/>
</dbReference>
<gene>
    <name evidence="1" type="ORF">H4R20_002107</name>
</gene>
<evidence type="ECO:0000313" key="2">
    <source>
        <dbReference type="Proteomes" id="UP001140094"/>
    </source>
</evidence>
<sequence length="115" mass="13053">MVKGALTKMNVAALTEWDFHLPLVQMALNSHRHCGLLMSPAQAMFGREMLPPQVLLAPIVPLTTELTLNMLHRFRDHVIWPQAARHLSDYQAQLCRQFDSAHKVKDFTPGDRVLA</sequence>
<name>A0A9W8HXV5_9FUNG</name>
<protein>
    <submittedName>
        <fullName evidence="1">Uncharacterized protein</fullName>
    </submittedName>
</protein>